<sequence length="94" mass="10548">MDDYAFFHDVTKKINVPVIMMSLDGARSVVMKAINQGVCDYWINSSNSNDFDVDEPNASFAPPTKKPCLKWCDELHHQFVKVVTQVGLDGIINS</sequence>
<evidence type="ECO:0000256" key="2">
    <source>
        <dbReference type="ARBA" id="ARBA00023015"/>
    </source>
</evidence>
<keyword evidence="5" id="KW-1185">Reference proteome</keyword>
<keyword evidence="3" id="KW-0804">Transcription</keyword>
<gene>
    <name evidence="4" type="ORF">VNO78_27075</name>
</gene>
<evidence type="ECO:0008006" key="6">
    <source>
        <dbReference type="Google" id="ProtNLM"/>
    </source>
</evidence>
<dbReference type="GO" id="GO:0000160">
    <property type="term" value="P:phosphorelay signal transduction system"/>
    <property type="evidence" value="ECO:0007669"/>
    <property type="project" value="UniProtKB-KW"/>
</dbReference>
<keyword evidence="2" id="KW-0805">Transcription regulation</keyword>
<dbReference type="InterPro" id="IPR045279">
    <property type="entry name" value="ARR-like"/>
</dbReference>
<dbReference type="GO" id="GO:0009736">
    <property type="term" value="P:cytokinin-activated signaling pathway"/>
    <property type="evidence" value="ECO:0007669"/>
    <property type="project" value="InterPro"/>
</dbReference>
<evidence type="ECO:0000256" key="1">
    <source>
        <dbReference type="ARBA" id="ARBA00023012"/>
    </source>
</evidence>
<accession>A0AAN9S054</accession>
<dbReference type="EMBL" id="JAYMYS010000007">
    <property type="protein sequence ID" value="KAK7386740.1"/>
    <property type="molecule type" value="Genomic_DNA"/>
</dbReference>
<dbReference type="AlphaFoldDB" id="A0AAN9S054"/>
<comment type="caution">
    <text evidence="4">The sequence shown here is derived from an EMBL/GenBank/DDBJ whole genome shotgun (WGS) entry which is preliminary data.</text>
</comment>
<dbReference type="PANTHER" id="PTHR43874:SF206">
    <property type="entry name" value="RESPONSE REGULATOR RECEIVER DOMAIN PROTEIN"/>
    <property type="match status" value="1"/>
</dbReference>
<proteinExistence type="predicted"/>
<evidence type="ECO:0000313" key="5">
    <source>
        <dbReference type="Proteomes" id="UP001386955"/>
    </source>
</evidence>
<name>A0AAN9S054_PSOTE</name>
<dbReference type="Proteomes" id="UP001386955">
    <property type="component" value="Unassembled WGS sequence"/>
</dbReference>
<reference evidence="4 5" key="1">
    <citation type="submission" date="2024-01" db="EMBL/GenBank/DDBJ databases">
        <title>The genomes of 5 underutilized Papilionoideae crops provide insights into root nodulation and disease resistanc.</title>
        <authorList>
            <person name="Jiang F."/>
        </authorList>
    </citation>
    <scope>NUCLEOTIDE SEQUENCE [LARGE SCALE GENOMIC DNA]</scope>
    <source>
        <strain evidence="4">DUOXIRENSHENG_FW03</strain>
        <tissue evidence="4">Leaves</tissue>
    </source>
</reference>
<protein>
    <recommendedName>
        <fullName evidence="6">Response regulatory domain-containing protein</fullName>
    </recommendedName>
</protein>
<organism evidence="4 5">
    <name type="scientific">Psophocarpus tetragonolobus</name>
    <name type="common">Winged bean</name>
    <name type="synonym">Dolichos tetragonolobus</name>
    <dbReference type="NCBI Taxonomy" id="3891"/>
    <lineage>
        <taxon>Eukaryota</taxon>
        <taxon>Viridiplantae</taxon>
        <taxon>Streptophyta</taxon>
        <taxon>Embryophyta</taxon>
        <taxon>Tracheophyta</taxon>
        <taxon>Spermatophyta</taxon>
        <taxon>Magnoliopsida</taxon>
        <taxon>eudicotyledons</taxon>
        <taxon>Gunneridae</taxon>
        <taxon>Pentapetalae</taxon>
        <taxon>rosids</taxon>
        <taxon>fabids</taxon>
        <taxon>Fabales</taxon>
        <taxon>Fabaceae</taxon>
        <taxon>Papilionoideae</taxon>
        <taxon>50 kb inversion clade</taxon>
        <taxon>NPAAA clade</taxon>
        <taxon>indigoferoid/millettioid clade</taxon>
        <taxon>Phaseoleae</taxon>
        <taxon>Psophocarpus</taxon>
    </lineage>
</organism>
<evidence type="ECO:0000256" key="3">
    <source>
        <dbReference type="ARBA" id="ARBA00023163"/>
    </source>
</evidence>
<dbReference type="Gene3D" id="1.10.10.60">
    <property type="entry name" value="Homeodomain-like"/>
    <property type="match status" value="1"/>
</dbReference>
<dbReference type="PANTHER" id="PTHR43874">
    <property type="entry name" value="TWO-COMPONENT RESPONSE REGULATOR"/>
    <property type="match status" value="1"/>
</dbReference>
<keyword evidence="1" id="KW-0902">Two-component regulatory system</keyword>
<evidence type="ECO:0000313" key="4">
    <source>
        <dbReference type="EMBL" id="KAK7386740.1"/>
    </source>
</evidence>